<dbReference type="EMBL" id="BAAAYN010000043">
    <property type="protein sequence ID" value="GAA3393610.1"/>
    <property type="molecule type" value="Genomic_DNA"/>
</dbReference>
<sequence>MIDDCLICAKHAGRGELLAPVVWADESVVVTHRPADLTGYGPLGYLFVETRRHVECWDALTPDEVAIVAHTAWVAARALRAELPVENVFTAIVGRRIPHFHQHVFARFADTPPDVDWLESPVVAPQPAAAELADFASRLGRYFT</sequence>
<accession>A0ABP6T6M3</accession>
<keyword evidence="2" id="KW-1185">Reference proteome</keyword>
<dbReference type="Gene3D" id="3.30.428.10">
    <property type="entry name" value="HIT-like"/>
    <property type="match status" value="1"/>
</dbReference>
<dbReference type="SUPFAM" id="SSF54197">
    <property type="entry name" value="HIT-like"/>
    <property type="match status" value="1"/>
</dbReference>
<gene>
    <name evidence="1" type="ORF">GCM10020369_59810</name>
</gene>
<comment type="caution">
    <text evidence="1">The sequence shown here is derived from an EMBL/GenBank/DDBJ whole genome shotgun (WGS) entry which is preliminary data.</text>
</comment>
<evidence type="ECO:0000313" key="2">
    <source>
        <dbReference type="Proteomes" id="UP001501676"/>
    </source>
</evidence>
<evidence type="ECO:0000313" key="1">
    <source>
        <dbReference type="EMBL" id="GAA3393610.1"/>
    </source>
</evidence>
<organism evidence="1 2">
    <name type="scientific">Cryptosporangium minutisporangium</name>
    <dbReference type="NCBI Taxonomy" id="113569"/>
    <lineage>
        <taxon>Bacteria</taxon>
        <taxon>Bacillati</taxon>
        <taxon>Actinomycetota</taxon>
        <taxon>Actinomycetes</taxon>
        <taxon>Cryptosporangiales</taxon>
        <taxon>Cryptosporangiaceae</taxon>
        <taxon>Cryptosporangium</taxon>
    </lineage>
</organism>
<dbReference type="RefSeq" id="WP_345731585.1">
    <property type="nucleotide sequence ID" value="NZ_BAAAYN010000043.1"/>
</dbReference>
<dbReference type="InterPro" id="IPR036265">
    <property type="entry name" value="HIT-like_sf"/>
</dbReference>
<name>A0ABP6T6M3_9ACTN</name>
<reference evidence="2" key="1">
    <citation type="journal article" date="2019" name="Int. J. Syst. Evol. Microbiol.">
        <title>The Global Catalogue of Microorganisms (GCM) 10K type strain sequencing project: providing services to taxonomists for standard genome sequencing and annotation.</title>
        <authorList>
            <consortium name="The Broad Institute Genomics Platform"/>
            <consortium name="The Broad Institute Genome Sequencing Center for Infectious Disease"/>
            <person name="Wu L."/>
            <person name="Ma J."/>
        </authorList>
    </citation>
    <scope>NUCLEOTIDE SEQUENCE [LARGE SCALE GENOMIC DNA]</scope>
    <source>
        <strain evidence="2">JCM 9458</strain>
    </source>
</reference>
<proteinExistence type="predicted"/>
<dbReference type="Proteomes" id="UP001501676">
    <property type="component" value="Unassembled WGS sequence"/>
</dbReference>
<protein>
    <submittedName>
        <fullName evidence="1">Histidine triad (HIT) protein</fullName>
    </submittedName>
</protein>